<evidence type="ECO:0000256" key="1">
    <source>
        <dbReference type="SAM" id="Phobius"/>
    </source>
</evidence>
<name>A0A4Q2DSZ4_9AGAR</name>
<evidence type="ECO:0000313" key="3">
    <source>
        <dbReference type="Proteomes" id="UP000290288"/>
    </source>
</evidence>
<dbReference type="OrthoDB" id="2958007at2759"/>
<dbReference type="Proteomes" id="UP000290288">
    <property type="component" value="Unassembled WGS sequence"/>
</dbReference>
<sequence>MPRFSDPVSTRFIAIHASALALLIRFLQTIVFTKFPIPNIVCMPARTDSKLLGGVFALLLGSVIIVMFIMMYIAFRKHRNFNSTLLSVFYRDGIFYFICLSALASANIVVNLAAPEGGFKFLLVQTEIDLHVILSTRMLLHLRSWAERDKRRGFNGDALTGTLAGLEYSTAVGNRTTVEYTMDPKERERRAPSPMMFAEKDQVVESRPGRAAVRGDARRVWEQPRDVGVESGVDTIDRKGEKEEVVVVVERREDV</sequence>
<proteinExistence type="predicted"/>
<dbReference type="AlphaFoldDB" id="A0A4Q2DSZ4"/>
<reference evidence="2 3" key="1">
    <citation type="submission" date="2019-01" db="EMBL/GenBank/DDBJ databases">
        <title>Draft genome sequence of Psathyrella aberdarensis IHI B618.</title>
        <authorList>
            <person name="Buettner E."/>
            <person name="Kellner H."/>
        </authorList>
    </citation>
    <scope>NUCLEOTIDE SEQUENCE [LARGE SCALE GENOMIC DNA]</scope>
    <source>
        <strain evidence="2 3">IHI B618</strain>
    </source>
</reference>
<evidence type="ECO:0000313" key="2">
    <source>
        <dbReference type="EMBL" id="RXW23630.1"/>
    </source>
</evidence>
<comment type="caution">
    <text evidence="2">The sequence shown here is derived from an EMBL/GenBank/DDBJ whole genome shotgun (WGS) entry which is preliminary data.</text>
</comment>
<organism evidence="2 3">
    <name type="scientific">Candolleomyces aberdarensis</name>
    <dbReference type="NCBI Taxonomy" id="2316362"/>
    <lineage>
        <taxon>Eukaryota</taxon>
        <taxon>Fungi</taxon>
        <taxon>Dikarya</taxon>
        <taxon>Basidiomycota</taxon>
        <taxon>Agaricomycotina</taxon>
        <taxon>Agaricomycetes</taxon>
        <taxon>Agaricomycetidae</taxon>
        <taxon>Agaricales</taxon>
        <taxon>Agaricineae</taxon>
        <taxon>Psathyrellaceae</taxon>
        <taxon>Candolleomyces</taxon>
    </lineage>
</organism>
<keyword evidence="3" id="KW-1185">Reference proteome</keyword>
<gene>
    <name evidence="2" type="ORF">EST38_g2234</name>
</gene>
<accession>A0A4Q2DSZ4</accession>
<keyword evidence="1" id="KW-0812">Transmembrane</keyword>
<dbReference type="EMBL" id="SDEE01000037">
    <property type="protein sequence ID" value="RXW23630.1"/>
    <property type="molecule type" value="Genomic_DNA"/>
</dbReference>
<protein>
    <submittedName>
        <fullName evidence="2">Uncharacterized protein</fullName>
    </submittedName>
</protein>
<feature type="transmembrane region" description="Helical" evidence="1">
    <location>
        <begin position="51"/>
        <end position="73"/>
    </location>
</feature>
<keyword evidence="1" id="KW-1133">Transmembrane helix</keyword>
<keyword evidence="1" id="KW-0472">Membrane</keyword>
<feature type="transmembrane region" description="Helical" evidence="1">
    <location>
        <begin position="94"/>
        <end position="113"/>
    </location>
</feature>
<feature type="transmembrane region" description="Helical" evidence="1">
    <location>
        <begin position="12"/>
        <end position="31"/>
    </location>
</feature>